<dbReference type="EMBL" id="CAJHJT010000012">
    <property type="protein sequence ID" value="CAD6999931.1"/>
    <property type="molecule type" value="Genomic_DNA"/>
</dbReference>
<evidence type="ECO:0000256" key="1">
    <source>
        <dbReference type="ARBA" id="ARBA00004123"/>
    </source>
</evidence>
<reference evidence="9" key="1">
    <citation type="submission" date="2020-11" db="EMBL/GenBank/DDBJ databases">
        <authorList>
            <person name="Whitehead M."/>
        </authorList>
    </citation>
    <scope>NUCLEOTIDE SEQUENCE</scope>
    <source>
        <strain evidence="9">EGII</strain>
    </source>
</reference>
<dbReference type="Pfam" id="PF19435">
    <property type="entry name" value="IntS14_b-barrel"/>
    <property type="match status" value="2"/>
</dbReference>
<dbReference type="Proteomes" id="UP000606786">
    <property type="component" value="Unassembled WGS sequence"/>
</dbReference>
<dbReference type="GO" id="GO:0034472">
    <property type="term" value="P:snRNA 3'-end processing"/>
    <property type="evidence" value="ECO:0007669"/>
    <property type="project" value="TreeGrafter"/>
</dbReference>
<dbReference type="PANTHER" id="PTHR13532:SF3">
    <property type="entry name" value="INTEGRATOR COMPLEX SUBUNIT 14"/>
    <property type="match status" value="1"/>
</dbReference>
<dbReference type="Pfam" id="PF13519">
    <property type="entry name" value="VWA_2"/>
    <property type="match status" value="1"/>
</dbReference>
<dbReference type="InterPro" id="IPR002035">
    <property type="entry name" value="VWF_A"/>
</dbReference>
<dbReference type="AlphaFoldDB" id="A0A811UMG2"/>
<dbReference type="InterPro" id="IPR036465">
    <property type="entry name" value="vWFA_dom_sf"/>
</dbReference>
<evidence type="ECO:0000259" key="7">
    <source>
        <dbReference type="Pfam" id="PF19435"/>
    </source>
</evidence>
<evidence type="ECO:0000313" key="9">
    <source>
        <dbReference type="EMBL" id="CAD6999931.1"/>
    </source>
</evidence>
<dbReference type="InterPro" id="IPR046471">
    <property type="entry name" value="IntS14_C"/>
</dbReference>
<feature type="region of interest" description="Disordered" evidence="5">
    <location>
        <begin position="359"/>
        <end position="399"/>
    </location>
</feature>
<comment type="caution">
    <text evidence="9">The sequence shown here is derived from an EMBL/GenBank/DDBJ whole genome shotgun (WGS) entry which is preliminary data.</text>
</comment>
<evidence type="ECO:0000259" key="8">
    <source>
        <dbReference type="Pfam" id="PF20504"/>
    </source>
</evidence>
<feature type="domain" description="Integrator complex subunit 14 beta-barrel" evidence="7">
    <location>
        <begin position="424"/>
        <end position="497"/>
    </location>
</feature>
<organism evidence="9 10">
    <name type="scientific">Ceratitis capitata</name>
    <name type="common">Mediterranean fruit fly</name>
    <name type="synonym">Tephritis capitata</name>
    <dbReference type="NCBI Taxonomy" id="7213"/>
    <lineage>
        <taxon>Eukaryota</taxon>
        <taxon>Metazoa</taxon>
        <taxon>Ecdysozoa</taxon>
        <taxon>Arthropoda</taxon>
        <taxon>Hexapoda</taxon>
        <taxon>Insecta</taxon>
        <taxon>Pterygota</taxon>
        <taxon>Neoptera</taxon>
        <taxon>Endopterygota</taxon>
        <taxon>Diptera</taxon>
        <taxon>Brachycera</taxon>
        <taxon>Muscomorpha</taxon>
        <taxon>Tephritoidea</taxon>
        <taxon>Tephritidae</taxon>
        <taxon>Ceratitis</taxon>
        <taxon>Ceratitis</taxon>
    </lineage>
</organism>
<gene>
    <name evidence="9" type="ORF">CCAP1982_LOCUS8444</name>
</gene>
<evidence type="ECO:0000256" key="5">
    <source>
        <dbReference type="SAM" id="MobiDB-lite"/>
    </source>
</evidence>
<dbReference type="InterPro" id="IPR039841">
    <property type="entry name" value="INTS14"/>
</dbReference>
<keyword evidence="3" id="KW-0539">Nucleus</keyword>
<dbReference type="InterPro" id="IPR045814">
    <property type="entry name" value="IntS14_b-barrel"/>
</dbReference>
<sequence>MGRNCTTNLVTFISQSGIELKGSKKSLWLISENRNNIYCFVFYATQTARWQTVSLSMQRQIPGRSEENALTYHQLAIKGISQLLEHLSVTSKLEYVSLITYSTTSEVKVDFTRDYDTIRQAVKKVEPGDKLCLISMLKNVASILSTNWGTQNYCQVIVFTDCGLGFGSTALKGFFQSYVDKENEPEFDWIGQLKAVKLNFVCMGVQSDYYFTRAFPVYQQLIDFTGLKGQLFMPKFVKDAVEGTENSNDINKSSTIISTSATASTMTSHSNHKSELGRTAMFELIERVCEANFKPFEVTLKAGGYCRLECPVLIWPPPVPHKIENGVKTLLKISQKIEICGYLSLSEIGSPASLSRHLVIPKVDREKPTRRSSEKSGSSKSSNSVTNSTSSKPALDINQPNYEYEKLEQEIRDFYTKDVKDGDESSEDAETNATKSGSGAIVPAAEKESMCVLLHGAMKVENLAALVLLNDNWYGFLYSYADSKKKSNLMLNILPPGNNVIPWLGDLQLLGFAEDLMPGETSAFPVKADKRSYSQSFVVWIKQVSLQSDVQKVLRHARKMPEKTQHFFKEMNRIRRAALSIGFIELLEAMATLFEKESAQLTLGTNPECSIQLKHAAIELRKPSNRDLKVSIVPMQKFSATGGGPDNPAAAGFAY</sequence>
<protein>
    <recommendedName>
        <fullName evidence="2">Integrator complex subunit 14</fullName>
    </recommendedName>
</protein>
<feature type="compositionally biased region" description="Basic and acidic residues" evidence="5">
    <location>
        <begin position="362"/>
        <end position="374"/>
    </location>
</feature>
<dbReference type="PANTHER" id="PTHR13532">
    <property type="match status" value="1"/>
</dbReference>
<feature type="compositionally biased region" description="Low complexity" evidence="5">
    <location>
        <begin position="375"/>
        <end position="391"/>
    </location>
</feature>
<keyword evidence="10" id="KW-1185">Reference proteome</keyword>
<evidence type="ECO:0000313" key="10">
    <source>
        <dbReference type="Proteomes" id="UP000606786"/>
    </source>
</evidence>
<comment type="subcellular location">
    <subcellularLocation>
        <location evidence="1">Nucleus</location>
    </subcellularLocation>
</comment>
<evidence type="ECO:0000256" key="4">
    <source>
        <dbReference type="ARBA" id="ARBA00061449"/>
    </source>
</evidence>
<dbReference type="OrthoDB" id="2374335at2759"/>
<evidence type="ECO:0000259" key="6">
    <source>
        <dbReference type="Pfam" id="PF13519"/>
    </source>
</evidence>
<comment type="similarity">
    <text evidence="4">Belongs to the Integrator subunit 14 family.</text>
</comment>
<evidence type="ECO:0000256" key="3">
    <source>
        <dbReference type="ARBA" id="ARBA00023242"/>
    </source>
</evidence>
<dbReference type="Gene3D" id="3.40.50.410">
    <property type="entry name" value="von Willebrand factor, type A domain"/>
    <property type="match status" value="1"/>
</dbReference>
<feature type="domain" description="Integrator complex subunit 14 beta-barrel" evidence="7">
    <location>
        <begin position="293"/>
        <end position="391"/>
    </location>
</feature>
<accession>A0A811UMG2</accession>
<feature type="domain" description="Integrator complex subunit 14 C-terminal" evidence="8">
    <location>
        <begin position="538"/>
        <end position="636"/>
    </location>
</feature>
<dbReference type="Pfam" id="PF20504">
    <property type="entry name" value="IntS14_C"/>
    <property type="match status" value="1"/>
</dbReference>
<proteinExistence type="inferred from homology"/>
<evidence type="ECO:0000256" key="2">
    <source>
        <dbReference type="ARBA" id="ARBA00016816"/>
    </source>
</evidence>
<dbReference type="SUPFAM" id="SSF53300">
    <property type="entry name" value="vWA-like"/>
    <property type="match status" value="1"/>
</dbReference>
<feature type="domain" description="VWFA" evidence="6">
    <location>
        <begin position="54"/>
        <end position="161"/>
    </location>
</feature>
<name>A0A811UMG2_CERCA</name>
<dbReference type="GO" id="GO:0032039">
    <property type="term" value="C:integrator complex"/>
    <property type="evidence" value="ECO:0007669"/>
    <property type="project" value="InterPro"/>
</dbReference>
<feature type="region of interest" description="Disordered" evidence="5">
    <location>
        <begin position="418"/>
        <end position="440"/>
    </location>
</feature>